<accession>A0A0C9YKK4</accession>
<dbReference type="EMBL" id="KN833836">
    <property type="protein sequence ID" value="KIK17201.1"/>
    <property type="molecule type" value="Genomic_DNA"/>
</dbReference>
<dbReference type="Proteomes" id="UP000054018">
    <property type="component" value="Unassembled WGS sequence"/>
</dbReference>
<dbReference type="HOGENOM" id="CLU_1402941_0_0_1"/>
<dbReference type="AlphaFoldDB" id="A0A0C9YKK4"/>
<proteinExistence type="predicted"/>
<name>A0A0C9YKK4_9AGAM</name>
<protein>
    <submittedName>
        <fullName evidence="1">Uncharacterized protein</fullName>
    </submittedName>
</protein>
<evidence type="ECO:0000313" key="2">
    <source>
        <dbReference type="Proteomes" id="UP000054018"/>
    </source>
</evidence>
<reference evidence="1 2" key="1">
    <citation type="submission" date="2014-04" db="EMBL/GenBank/DDBJ databases">
        <authorList>
            <consortium name="DOE Joint Genome Institute"/>
            <person name="Kuo A."/>
            <person name="Kohler A."/>
            <person name="Costa M.D."/>
            <person name="Nagy L.G."/>
            <person name="Floudas D."/>
            <person name="Copeland A."/>
            <person name="Barry K.W."/>
            <person name="Cichocki N."/>
            <person name="Veneault-Fourrey C."/>
            <person name="LaButti K."/>
            <person name="Lindquist E.A."/>
            <person name="Lipzen A."/>
            <person name="Lundell T."/>
            <person name="Morin E."/>
            <person name="Murat C."/>
            <person name="Sun H."/>
            <person name="Tunlid A."/>
            <person name="Henrissat B."/>
            <person name="Grigoriev I.V."/>
            <person name="Hibbett D.S."/>
            <person name="Martin F."/>
            <person name="Nordberg H.P."/>
            <person name="Cantor M.N."/>
            <person name="Hua S.X."/>
        </authorList>
    </citation>
    <scope>NUCLEOTIDE SEQUENCE [LARGE SCALE GENOMIC DNA]</scope>
    <source>
        <strain evidence="1 2">441</strain>
    </source>
</reference>
<organism evidence="1 2">
    <name type="scientific">Pisolithus microcarpus 441</name>
    <dbReference type="NCBI Taxonomy" id="765257"/>
    <lineage>
        <taxon>Eukaryota</taxon>
        <taxon>Fungi</taxon>
        <taxon>Dikarya</taxon>
        <taxon>Basidiomycota</taxon>
        <taxon>Agaricomycotina</taxon>
        <taxon>Agaricomycetes</taxon>
        <taxon>Agaricomycetidae</taxon>
        <taxon>Boletales</taxon>
        <taxon>Sclerodermatineae</taxon>
        <taxon>Pisolithaceae</taxon>
        <taxon>Pisolithus</taxon>
    </lineage>
</organism>
<reference evidence="2" key="2">
    <citation type="submission" date="2015-01" db="EMBL/GenBank/DDBJ databases">
        <title>Evolutionary Origins and Diversification of the Mycorrhizal Mutualists.</title>
        <authorList>
            <consortium name="DOE Joint Genome Institute"/>
            <consortium name="Mycorrhizal Genomics Consortium"/>
            <person name="Kohler A."/>
            <person name="Kuo A."/>
            <person name="Nagy L.G."/>
            <person name="Floudas D."/>
            <person name="Copeland A."/>
            <person name="Barry K.W."/>
            <person name="Cichocki N."/>
            <person name="Veneault-Fourrey C."/>
            <person name="LaButti K."/>
            <person name="Lindquist E.A."/>
            <person name="Lipzen A."/>
            <person name="Lundell T."/>
            <person name="Morin E."/>
            <person name="Murat C."/>
            <person name="Riley R."/>
            <person name="Ohm R."/>
            <person name="Sun H."/>
            <person name="Tunlid A."/>
            <person name="Henrissat B."/>
            <person name="Grigoriev I.V."/>
            <person name="Hibbett D.S."/>
            <person name="Martin F."/>
        </authorList>
    </citation>
    <scope>NUCLEOTIDE SEQUENCE [LARGE SCALE GENOMIC DNA]</scope>
    <source>
        <strain evidence="2">441</strain>
    </source>
</reference>
<sequence>MTFGVLDALSLNFSLLGIDEKAVHFPCLVTPWRATCSPTFFIYELSKLDGGIPRVKADRRSDRLNRGHSDVGLLIHQRVDGSTLAWPETWEKTASSDLGLHVIPPPGSPYVLSLVLIHLIAQKESDGVNRVIADALDIGDRVTRGTISRVWLLSLVGIKLITPCYMSAVAAHKYGHDLSDLHRTFASQAVENSA</sequence>
<keyword evidence="2" id="KW-1185">Reference proteome</keyword>
<gene>
    <name evidence="1" type="ORF">PISMIDRAFT_15327</name>
</gene>
<evidence type="ECO:0000313" key="1">
    <source>
        <dbReference type="EMBL" id="KIK17201.1"/>
    </source>
</evidence>